<feature type="chain" id="PRO_5021498448" evidence="2">
    <location>
        <begin position="17"/>
        <end position="134"/>
    </location>
</feature>
<evidence type="ECO:0000256" key="2">
    <source>
        <dbReference type="SAM" id="SignalP"/>
    </source>
</evidence>
<keyword evidence="4" id="KW-1185">Reference proteome</keyword>
<reference evidence="3 4" key="1">
    <citation type="submission" date="2019-03" db="EMBL/GenBank/DDBJ databases">
        <title>First draft genome of Liparis tanakae, snailfish: a comprehensive survey of snailfish specific genes.</title>
        <authorList>
            <person name="Kim W."/>
            <person name="Song I."/>
            <person name="Jeong J.-H."/>
            <person name="Kim D."/>
            <person name="Kim S."/>
            <person name="Ryu S."/>
            <person name="Song J.Y."/>
            <person name="Lee S.K."/>
        </authorList>
    </citation>
    <scope>NUCLEOTIDE SEQUENCE [LARGE SCALE GENOMIC DNA]</scope>
    <source>
        <tissue evidence="3">Muscle</tissue>
    </source>
</reference>
<feature type="compositionally biased region" description="Basic and acidic residues" evidence="1">
    <location>
        <begin position="91"/>
        <end position="105"/>
    </location>
</feature>
<dbReference type="Proteomes" id="UP000314294">
    <property type="component" value="Unassembled WGS sequence"/>
</dbReference>
<feature type="compositionally biased region" description="Basic and acidic residues" evidence="1">
    <location>
        <begin position="60"/>
        <end position="72"/>
    </location>
</feature>
<feature type="signal peptide" evidence="2">
    <location>
        <begin position="1"/>
        <end position="16"/>
    </location>
</feature>
<gene>
    <name evidence="3" type="ORF">EYF80_034142</name>
</gene>
<feature type="region of interest" description="Disordered" evidence="1">
    <location>
        <begin position="37"/>
        <end position="134"/>
    </location>
</feature>
<sequence>MHVIVFPAALLPPLHCPFIALVLQLISIPEESQMLRNDHIDTQRGGGRGGAALRNSSSLKDQRDGRVSLERGKRGRGSGIWEGGKRKKERKGGGDEKDGGARREGGMGGGGGQWGKQTRWQGHGERKMEDRGCS</sequence>
<dbReference type="EMBL" id="SRLO01000450">
    <property type="protein sequence ID" value="TNN55626.1"/>
    <property type="molecule type" value="Genomic_DNA"/>
</dbReference>
<dbReference type="AlphaFoldDB" id="A0A4Z2GQ92"/>
<proteinExistence type="predicted"/>
<organism evidence="3 4">
    <name type="scientific">Liparis tanakae</name>
    <name type="common">Tanaka's snailfish</name>
    <dbReference type="NCBI Taxonomy" id="230148"/>
    <lineage>
        <taxon>Eukaryota</taxon>
        <taxon>Metazoa</taxon>
        <taxon>Chordata</taxon>
        <taxon>Craniata</taxon>
        <taxon>Vertebrata</taxon>
        <taxon>Euteleostomi</taxon>
        <taxon>Actinopterygii</taxon>
        <taxon>Neopterygii</taxon>
        <taxon>Teleostei</taxon>
        <taxon>Neoteleostei</taxon>
        <taxon>Acanthomorphata</taxon>
        <taxon>Eupercaria</taxon>
        <taxon>Perciformes</taxon>
        <taxon>Cottioidei</taxon>
        <taxon>Cottales</taxon>
        <taxon>Liparidae</taxon>
        <taxon>Liparis</taxon>
    </lineage>
</organism>
<feature type="compositionally biased region" description="Basic and acidic residues" evidence="1">
    <location>
        <begin position="122"/>
        <end position="134"/>
    </location>
</feature>
<evidence type="ECO:0000313" key="3">
    <source>
        <dbReference type="EMBL" id="TNN55626.1"/>
    </source>
</evidence>
<name>A0A4Z2GQ92_9TELE</name>
<protein>
    <submittedName>
        <fullName evidence="3">Uncharacterized protein</fullName>
    </submittedName>
</protein>
<evidence type="ECO:0000313" key="4">
    <source>
        <dbReference type="Proteomes" id="UP000314294"/>
    </source>
</evidence>
<comment type="caution">
    <text evidence="3">The sequence shown here is derived from an EMBL/GenBank/DDBJ whole genome shotgun (WGS) entry which is preliminary data.</text>
</comment>
<accession>A0A4Z2GQ92</accession>
<evidence type="ECO:0000256" key="1">
    <source>
        <dbReference type="SAM" id="MobiDB-lite"/>
    </source>
</evidence>
<keyword evidence="2" id="KW-0732">Signal</keyword>